<dbReference type="InterPro" id="IPR002872">
    <property type="entry name" value="Proline_DH_dom"/>
</dbReference>
<keyword evidence="4 10" id="KW-0547">Nucleotide-binding</keyword>
<dbReference type="UniPathway" id="UPA00261">
    <property type="reaction ID" value="UER00373"/>
</dbReference>
<dbReference type="PANTHER" id="PTHR13914:SF0">
    <property type="entry name" value="PROLINE DEHYDROGENASE 1, MITOCHONDRIAL"/>
    <property type="match status" value="1"/>
</dbReference>
<dbReference type="SUPFAM" id="SSF51730">
    <property type="entry name" value="FAD-linked oxidoreductase"/>
    <property type="match status" value="1"/>
</dbReference>
<evidence type="ECO:0000256" key="7">
    <source>
        <dbReference type="ARBA" id="ARBA00023062"/>
    </source>
</evidence>
<feature type="binding site" evidence="10">
    <location>
        <begin position="209"/>
        <end position="211"/>
    </location>
    <ligand>
        <name>FAD</name>
        <dbReference type="ChEBI" id="CHEBI:57692"/>
    </ligand>
</feature>
<evidence type="ECO:0000256" key="3">
    <source>
        <dbReference type="ARBA" id="ARBA00022630"/>
    </source>
</evidence>
<proteinExistence type="predicted"/>
<comment type="catalytic activity">
    <reaction evidence="8">
        <text>L-proline + a quinone = (S)-1-pyrroline-5-carboxylate + a quinol + H(+)</text>
        <dbReference type="Rhea" id="RHEA:23784"/>
        <dbReference type="ChEBI" id="CHEBI:15378"/>
        <dbReference type="ChEBI" id="CHEBI:17388"/>
        <dbReference type="ChEBI" id="CHEBI:24646"/>
        <dbReference type="ChEBI" id="CHEBI:60039"/>
        <dbReference type="ChEBI" id="CHEBI:132124"/>
        <dbReference type="EC" id="1.5.5.2"/>
    </reaction>
</comment>
<dbReference type="AlphaFoldDB" id="A0A2Z5G310"/>
<organism evidence="12 13">
    <name type="scientific">Acidisarcina polymorpha</name>
    <dbReference type="NCBI Taxonomy" id="2211140"/>
    <lineage>
        <taxon>Bacteria</taxon>
        <taxon>Pseudomonadati</taxon>
        <taxon>Acidobacteriota</taxon>
        <taxon>Terriglobia</taxon>
        <taxon>Terriglobales</taxon>
        <taxon>Acidobacteriaceae</taxon>
        <taxon>Acidisarcina</taxon>
    </lineage>
</organism>
<evidence type="ECO:0000256" key="5">
    <source>
        <dbReference type="ARBA" id="ARBA00022827"/>
    </source>
</evidence>
<comment type="pathway">
    <text evidence="1">Amino-acid degradation; L-proline degradation into L-glutamate; L-glutamate from L-proline: step 1/2.</text>
</comment>
<feature type="binding site" evidence="9">
    <location>
        <position position="311"/>
    </location>
    <ligand>
        <name>substrate</name>
    </ligand>
</feature>
<dbReference type="GO" id="GO:0004657">
    <property type="term" value="F:proline dehydrogenase activity"/>
    <property type="evidence" value="ECO:0007669"/>
    <property type="project" value="UniProtKB-EC"/>
</dbReference>
<dbReference type="KEGG" id="abas:ACPOL_3633"/>
<feature type="binding site" evidence="9">
    <location>
        <position position="115"/>
    </location>
    <ligand>
        <name>substrate</name>
    </ligand>
</feature>
<dbReference type="GO" id="GO:0000166">
    <property type="term" value="F:nucleotide binding"/>
    <property type="evidence" value="ECO:0007669"/>
    <property type="project" value="UniProtKB-KW"/>
</dbReference>
<keyword evidence="13" id="KW-1185">Reference proteome</keyword>
<feature type="binding site" evidence="9">
    <location>
        <position position="310"/>
    </location>
    <ligand>
        <name>substrate</name>
    </ligand>
</feature>
<dbReference type="EMBL" id="CP030840">
    <property type="protein sequence ID" value="AXC12916.1"/>
    <property type="molecule type" value="Genomic_DNA"/>
</dbReference>
<evidence type="ECO:0000256" key="4">
    <source>
        <dbReference type="ARBA" id="ARBA00022741"/>
    </source>
</evidence>
<evidence type="ECO:0000256" key="9">
    <source>
        <dbReference type="PIRSR" id="PIRSR000196-1"/>
    </source>
</evidence>
<evidence type="ECO:0000313" key="12">
    <source>
        <dbReference type="EMBL" id="AXC12916.1"/>
    </source>
</evidence>
<feature type="binding site" evidence="10">
    <location>
        <begin position="248"/>
        <end position="249"/>
    </location>
    <ligand>
        <name>FAD</name>
        <dbReference type="ChEBI" id="CHEBI:57692"/>
    </ligand>
</feature>
<sequence length="329" mass="36750">MAIPSLCENSWSRSSRFMPVLRSAFIALSRNSGLRSFSESSPIGQRLSSRFVAGLEIEDALRATETLNAQGIAATLDSLGENVENPDAARRSAEIYHQLLDAIRKRGLNANVSVKLTQMGLELNPDLASGITAELVGHAVQTDNFVRIDMEGSALTQATLDIVRGLHAGQSSTGPHAGHVGVVIQAYLYRSEKDICELIADGIRIRLCKGAYQEPAQVAFPSKADVDANFVRLMRILVRSGIYHGIATHDEAMIEATRQFVRERKIDPTSFEFQMLYGVRRDLQRALVDQGYRVRVYIPFGREWYPYFMRRLAERPANVLFLAKNFFKN</sequence>
<feature type="binding site" evidence="10">
    <location>
        <position position="150"/>
    </location>
    <ligand>
        <name>FAD</name>
        <dbReference type="ChEBI" id="CHEBI:57692"/>
    </ligand>
</feature>
<dbReference type="GO" id="GO:0010133">
    <property type="term" value="P:L-proline catabolic process to L-glutamate"/>
    <property type="evidence" value="ECO:0007669"/>
    <property type="project" value="UniProtKB-UniPathway"/>
</dbReference>
<feature type="binding site" evidence="10">
    <location>
        <position position="223"/>
    </location>
    <ligand>
        <name>FAD</name>
        <dbReference type="ChEBI" id="CHEBI:57692"/>
    </ligand>
</feature>
<keyword evidence="6" id="KW-0560">Oxidoreductase</keyword>
<gene>
    <name evidence="12" type="ORF">ACPOL_3633</name>
</gene>
<dbReference type="PANTHER" id="PTHR13914">
    <property type="entry name" value="PROLINE OXIDASE"/>
    <property type="match status" value="1"/>
</dbReference>
<reference evidence="12 13" key="1">
    <citation type="journal article" date="2018" name="Front. Microbiol.">
        <title>Hydrolytic Capabilities as a Key to Environmental Success: Chitinolytic and Cellulolytic Acidobacteria From Acidic Sub-arctic Soils and Boreal Peatlands.</title>
        <authorList>
            <person name="Belova S.E."/>
            <person name="Ravin N.V."/>
            <person name="Pankratov T.A."/>
            <person name="Rakitin A.L."/>
            <person name="Ivanova A.A."/>
            <person name="Beletsky A.V."/>
            <person name="Mardanov A.V."/>
            <person name="Sinninghe Damste J.S."/>
            <person name="Dedysh S.N."/>
        </authorList>
    </citation>
    <scope>NUCLEOTIDE SEQUENCE [LARGE SCALE GENOMIC DNA]</scope>
    <source>
        <strain evidence="12 13">SBC82</strain>
    </source>
</reference>
<dbReference type="InterPro" id="IPR008219">
    <property type="entry name" value="PRODH_bac_arc"/>
</dbReference>
<name>A0A2Z5G310_9BACT</name>
<evidence type="ECO:0000256" key="1">
    <source>
        <dbReference type="ARBA" id="ARBA00004739"/>
    </source>
</evidence>
<protein>
    <recommendedName>
        <fullName evidence="2">proline dehydrogenase</fullName>
        <ecNumber evidence="2">1.5.5.2</ecNumber>
    </recommendedName>
</protein>
<dbReference type="PIRSF" id="PIRSF000196">
    <property type="entry name" value="Pro_dehydrog"/>
    <property type="match status" value="1"/>
</dbReference>
<feature type="binding site" evidence="10">
    <location>
        <position position="185"/>
    </location>
    <ligand>
        <name>FAD</name>
        <dbReference type="ChEBI" id="CHEBI:57692"/>
    </ligand>
</feature>
<feature type="domain" description="Proline dehydrogenase" evidence="11">
    <location>
        <begin position="61"/>
        <end position="322"/>
    </location>
</feature>
<keyword evidence="7" id="KW-0642">Proline metabolism</keyword>
<dbReference type="InterPro" id="IPR015659">
    <property type="entry name" value="Proline_oxidase"/>
</dbReference>
<comment type="cofactor">
    <cofactor evidence="10">
        <name>FAD</name>
        <dbReference type="ChEBI" id="CHEBI:57692"/>
    </cofactor>
    <text evidence="10">Binds 1 FAD per subunit.</text>
</comment>
<keyword evidence="5 10" id="KW-0274">FAD</keyword>
<dbReference type="EC" id="1.5.5.2" evidence="2"/>
<dbReference type="Gene3D" id="3.20.20.220">
    <property type="match status" value="1"/>
</dbReference>
<keyword evidence="3" id="KW-0285">Flavoprotein</keyword>
<dbReference type="InterPro" id="IPR029041">
    <property type="entry name" value="FAD-linked_oxidoreductase-like"/>
</dbReference>
<evidence type="ECO:0000256" key="8">
    <source>
        <dbReference type="ARBA" id="ARBA00048779"/>
    </source>
</evidence>
<dbReference type="Pfam" id="PF01619">
    <property type="entry name" value="Pro_dh"/>
    <property type="match status" value="1"/>
</dbReference>
<evidence type="ECO:0000256" key="2">
    <source>
        <dbReference type="ARBA" id="ARBA00012695"/>
    </source>
</evidence>
<evidence type="ECO:0000256" key="6">
    <source>
        <dbReference type="ARBA" id="ARBA00023002"/>
    </source>
</evidence>
<evidence type="ECO:0000313" key="13">
    <source>
        <dbReference type="Proteomes" id="UP000253606"/>
    </source>
</evidence>
<accession>A0A2Z5G310</accession>
<dbReference type="Proteomes" id="UP000253606">
    <property type="component" value="Chromosome"/>
</dbReference>
<evidence type="ECO:0000256" key="10">
    <source>
        <dbReference type="PIRSR" id="PIRSR000196-2"/>
    </source>
</evidence>
<evidence type="ECO:0000259" key="11">
    <source>
        <dbReference type="Pfam" id="PF01619"/>
    </source>
</evidence>